<dbReference type="InterPro" id="IPR043472">
    <property type="entry name" value="Macro_dom-like"/>
</dbReference>
<evidence type="ECO:0000313" key="3">
    <source>
        <dbReference type="EMBL" id="GAP90368.1"/>
    </source>
</evidence>
<dbReference type="SUPFAM" id="SSF52949">
    <property type="entry name" value="Macro domain-like"/>
    <property type="match status" value="1"/>
</dbReference>
<dbReference type="EMBL" id="DF977494">
    <property type="protein sequence ID" value="GAP90368.1"/>
    <property type="molecule type" value="Genomic_DNA"/>
</dbReference>
<dbReference type="PANTHER" id="PTHR11106">
    <property type="entry name" value="GANGLIOSIDE INDUCED DIFFERENTIATION ASSOCIATED PROTEIN 2-RELATED"/>
    <property type="match status" value="1"/>
</dbReference>
<feature type="region of interest" description="Disordered" evidence="1">
    <location>
        <begin position="209"/>
        <end position="263"/>
    </location>
</feature>
<dbReference type="PROSITE" id="PS51154">
    <property type="entry name" value="MACRO"/>
    <property type="match status" value="1"/>
</dbReference>
<gene>
    <name evidence="3" type="ORF">SAMD00023353_4900650</name>
</gene>
<dbReference type="OrthoDB" id="6077599at2759"/>
<evidence type="ECO:0000313" key="4">
    <source>
        <dbReference type="Proteomes" id="UP000054516"/>
    </source>
</evidence>
<dbReference type="Pfam" id="PF01661">
    <property type="entry name" value="Macro"/>
    <property type="match status" value="1"/>
</dbReference>
<evidence type="ECO:0000259" key="2">
    <source>
        <dbReference type="PROSITE" id="PS51154"/>
    </source>
</evidence>
<protein>
    <submittedName>
        <fullName evidence="3">Putative macro domain-containing protein</fullName>
    </submittedName>
</protein>
<dbReference type="Gene3D" id="3.40.220.10">
    <property type="entry name" value="Leucine Aminopeptidase, subunit E, domain 1"/>
    <property type="match status" value="1"/>
</dbReference>
<feature type="compositionally biased region" description="Acidic residues" evidence="1">
    <location>
        <begin position="213"/>
        <end position="230"/>
    </location>
</feature>
<sequence>MDSLPIPADEIPTLRQLYKSNKMGPSSWGVMHNSSSAYNHQICVIREDITTLAVDAIVNAANSSLLGGGGVDGAIHRAAGPELLAECRTLKGCDTGSCKITDAYHLPCKKVIHAVGPVYHTSNTWYCEAALRGCYQSALELAVQNNLKTVAFSAISTGIYGYPSYDAGNIACAAVKSFLDTEDGKKLDKVIFVTFMEKDVRTYNRILPRYFPPEDESPSEPEALTEEQIAEAEATAKKLPSVPQTDPSDSEHAQKKQKHQNGI</sequence>
<name>A0A1W2TPN2_ROSNE</name>
<dbReference type="NCBIfam" id="NF001664">
    <property type="entry name" value="PRK00431.1-6"/>
    <property type="match status" value="1"/>
</dbReference>
<dbReference type="AlphaFoldDB" id="A0A1W2TPN2"/>
<feature type="domain" description="Macro" evidence="2">
    <location>
        <begin position="29"/>
        <end position="211"/>
    </location>
</feature>
<reference evidence="3" key="1">
    <citation type="submission" date="2016-03" db="EMBL/GenBank/DDBJ databases">
        <title>Draft genome sequence of Rosellinia necatrix.</title>
        <authorList>
            <person name="Kanematsu S."/>
        </authorList>
    </citation>
    <scope>NUCLEOTIDE SEQUENCE [LARGE SCALE GENOMIC DNA]</scope>
    <source>
        <strain evidence="3">W97</strain>
    </source>
</reference>
<organism evidence="3">
    <name type="scientific">Rosellinia necatrix</name>
    <name type="common">White root-rot fungus</name>
    <dbReference type="NCBI Taxonomy" id="77044"/>
    <lineage>
        <taxon>Eukaryota</taxon>
        <taxon>Fungi</taxon>
        <taxon>Dikarya</taxon>
        <taxon>Ascomycota</taxon>
        <taxon>Pezizomycotina</taxon>
        <taxon>Sordariomycetes</taxon>
        <taxon>Xylariomycetidae</taxon>
        <taxon>Xylariales</taxon>
        <taxon>Xylariaceae</taxon>
        <taxon>Rosellinia</taxon>
    </lineage>
</organism>
<dbReference type="Proteomes" id="UP000054516">
    <property type="component" value="Unassembled WGS sequence"/>
</dbReference>
<proteinExistence type="predicted"/>
<dbReference type="SMART" id="SM00506">
    <property type="entry name" value="A1pp"/>
    <property type="match status" value="1"/>
</dbReference>
<evidence type="ECO:0000256" key="1">
    <source>
        <dbReference type="SAM" id="MobiDB-lite"/>
    </source>
</evidence>
<dbReference type="InterPro" id="IPR002589">
    <property type="entry name" value="Macro_dom"/>
</dbReference>
<dbReference type="STRING" id="77044.A0A1W2TPN2"/>
<keyword evidence="4" id="KW-1185">Reference proteome</keyword>
<dbReference type="CDD" id="cd02908">
    <property type="entry name" value="Macro_OAADPr_deacetylase"/>
    <property type="match status" value="1"/>
</dbReference>
<dbReference type="PANTHER" id="PTHR11106:SF27">
    <property type="entry name" value="MACRO DOMAIN-CONTAINING PROTEIN"/>
    <property type="match status" value="1"/>
</dbReference>
<dbReference type="OMA" id="AKWVIHT"/>
<accession>A0A1W2TPN2</accession>